<dbReference type="Proteomes" id="UP001500929">
    <property type="component" value="Unassembled WGS sequence"/>
</dbReference>
<name>A0ABN3DAB2_9MICO</name>
<evidence type="ECO:0000313" key="8">
    <source>
        <dbReference type="Proteomes" id="UP001500929"/>
    </source>
</evidence>
<feature type="transmembrane region" description="Helical" evidence="6">
    <location>
        <begin position="35"/>
        <end position="55"/>
    </location>
</feature>
<keyword evidence="2" id="KW-1003">Cell membrane</keyword>
<dbReference type="EMBL" id="BAAAQY010000002">
    <property type="protein sequence ID" value="GAA2225790.1"/>
    <property type="molecule type" value="Genomic_DNA"/>
</dbReference>
<keyword evidence="8" id="KW-1185">Reference proteome</keyword>
<feature type="transmembrane region" description="Helical" evidence="6">
    <location>
        <begin position="346"/>
        <end position="364"/>
    </location>
</feature>
<evidence type="ECO:0000256" key="6">
    <source>
        <dbReference type="SAM" id="Phobius"/>
    </source>
</evidence>
<comment type="subcellular location">
    <subcellularLocation>
        <location evidence="1">Cell membrane</location>
        <topology evidence="1">Multi-pass membrane protein</topology>
    </subcellularLocation>
</comment>
<feature type="transmembrane region" description="Helical" evidence="6">
    <location>
        <begin position="173"/>
        <end position="195"/>
    </location>
</feature>
<keyword evidence="3 6" id="KW-0812">Transmembrane</keyword>
<feature type="transmembrane region" description="Helical" evidence="6">
    <location>
        <begin position="215"/>
        <end position="238"/>
    </location>
</feature>
<proteinExistence type="predicted"/>
<feature type="transmembrane region" description="Helical" evidence="6">
    <location>
        <begin position="149"/>
        <end position="166"/>
    </location>
</feature>
<feature type="transmembrane region" description="Helical" evidence="6">
    <location>
        <begin position="110"/>
        <end position="137"/>
    </location>
</feature>
<dbReference type="InterPro" id="IPR002293">
    <property type="entry name" value="AA/rel_permease1"/>
</dbReference>
<dbReference type="PANTHER" id="PTHR42770:SF7">
    <property type="entry name" value="MEMBRANE PROTEIN"/>
    <property type="match status" value="1"/>
</dbReference>
<reference evidence="7 8" key="1">
    <citation type="journal article" date="2019" name="Int. J. Syst. Evol. Microbiol.">
        <title>The Global Catalogue of Microorganisms (GCM) 10K type strain sequencing project: providing services to taxonomists for standard genome sequencing and annotation.</title>
        <authorList>
            <consortium name="The Broad Institute Genomics Platform"/>
            <consortium name="The Broad Institute Genome Sequencing Center for Infectious Disease"/>
            <person name="Wu L."/>
            <person name="Ma J."/>
        </authorList>
    </citation>
    <scope>NUCLEOTIDE SEQUENCE [LARGE SCALE GENOMIC DNA]</scope>
    <source>
        <strain evidence="7 8">JCM 16117</strain>
    </source>
</reference>
<dbReference type="PIRSF" id="PIRSF006060">
    <property type="entry name" value="AA_transporter"/>
    <property type="match status" value="1"/>
</dbReference>
<evidence type="ECO:0000256" key="2">
    <source>
        <dbReference type="ARBA" id="ARBA00022475"/>
    </source>
</evidence>
<feature type="transmembrane region" description="Helical" evidence="6">
    <location>
        <begin position="67"/>
        <end position="90"/>
    </location>
</feature>
<feature type="transmembrane region" description="Helical" evidence="6">
    <location>
        <begin position="293"/>
        <end position="317"/>
    </location>
</feature>
<comment type="caution">
    <text evidence="7">The sequence shown here is derived from an EMBL/GenBank/DDBJ whole genome shotgun (WGS) entry which is preliminary data.</text>
</comment>
<evidence type="ECO:0000313" key="7">
    <source>
        <dbReference type="EMBL" id="GAA2225790.1"/>
    </source>
</evidence>
<evidence type="ECO:0000256" key="5">
    <source>
        <dbReference type="ARBA" id="ARBA00023136"/>
    </source>
</evidence>
<sequence>METRYRHGAHHRRRPFTACRYPAGMSDGGARTLRLGGAVWIGLAAMIGAGVFAAFAPAAAAAGSAPALLGALLVAGTVAFCNASSTAQLAARYPAAGGAYVYGRERLGEWWGFGAGWSFVVGKTASCAAMALTFAAYAVPDAGAAPQKAVAALAVVALVGVNLLGITRTAAVARVLVVLVLGVLAVVVAAGAVAAGGRGGVGDGPGASALGGPYGVLQAAGLLFFAFAGYARIATLGGEVREPARTIPRAIGIAFAVAFGVYLAVALAALAALGPERLAGSADPLSAVVTAAGWGWAAPVVGVGAALSSLGALLALVAGVGRTASAMGQEGDLPRMLGPVHPRHSVPVRAELAVGAVVLVLVLATDLRGAIAFSSFGVLLYYFVANAAALTQPAPERRYPRALAVVGAVGCVVLVAALPPVAVLVGLAVLGLGFGGRALLRRA</sequence>
<gene>
    <name evidence="7" type="ORF">GCM10009851_06980</name>
</gene>
<evidence type="ECO:0000256" key="3">
    <source>
        <dbReference type="ARBA" id="ARBA00022692"/>
    </source>
</evidence>
<feature type="transmembrane region" description="Helical" evidence="6">
    <location>
        <begin position="402"/>
        <end position="418"/>
    </location>
</feature>
<dbReference type="InterPro" id="IPR050367">
    <property type="entry name" value="APC_superfamily"/>
</dbReference>
<evidence type="ECO:0000256" key="4">
    <source>
        <dbReference type="ARBA" id="ARBA00022989"/>
    </source>
</evidence>
<feature type="transmembrane region" description="Helical" evidence="6">
    <location>
        <begin position="250"/>
        <end position="273"/>
    </location>
</feature>
<keyword evidence="4 6" id="KW-1133">Transmembrane helix</keyword>
<keyword evidence="5 6" id="KW-0472">Membrane</keyword>
<evidence type="ECO:0000256" key="1">
    <source>
        <dbReference type="ARBA" id="ARBA00004651"/>
    </source>
</evidence>
<dbReference type="PANTHER" id="PTHR42770">
    <property type="entry name" value="AMINO ACID TRANSPORTER-RELATED"/>
    <property type="match status" value="1"/>
</dbReference>
<accession>A0ABN3DAB2</accession>
<dbReference type="Pfam" id="PF13520">
    <property type="entry name" value="AA_permease_2"/>
    <property type="match status" value="1"/>
</dbReference>
<organism evidence="7 8">
    <name type="scientific">Herbiconiux moechotypicola</name>
    <dbReference type="NCBI Taxonomy" id="637393"/>
    <lineage>
        <taxon>Bacteria</taxon>
        <taxon>Bacillati</taxon>
        <taxon>Actinomycetota</taxon>
        <taxon>Actinomycetes</taxon>
        <taxon>Micrococcales</taxon>
        <taxon>Microbacteriaceae</taxon>
        <taxon>Herbiconiux</taxon>
    </lineage>
</organism>
<dbReference type="Gene3D" id="1.20.1740.10">
    <property type="entry name" value="Amino acid/polyamine transporter I"/>
    <property type="match status" value="1"/>
</dbReference>
<feature type="transmembrane region" description="Helical" evidence="6">
    <location>
        <begin position="370"/>
        <end position="390"/>
    </location>
</feature>
<protein>
    <submittedName>
        <fullName evidence="7">APC family permease</fullName>
    </submittedName>
</protein>